<name>A0A2U1MBR6_ARTAN</name>
<evidence type="ECO:0000313" key="4">
    <source>
        <dbReference type="EMBL" id="PWA58693.1"/>
    </source>
</evidence>
<organism evidence="4 5">
    <name type="scientific">Artemisia annua</name>
    <name type="common">Sweet wormwood</name>
    <dbReference type="NCBI Taxonomy" id="35608"/>
    <lineage>
        <taxon>Eukaryota</taxon>
        <taxon>Viridiplantae</taxon>
        <taxon>Streptophyta</taxon>
        <taxon>Embryophyta</taxon>
        <taxon>Tracheophyta</taxon>
        <taxon>Spermatophyta</taxon>
        <taxon>Magnoliopsida</taxon>
        <taxon>eudicotyledons</taxon>
        <taxon>Gunneridae</taxon>
        <taxon>Pentapetalae</taxon>
        <taxon>asterids</taxon>
        <taxon>campanulids</taxon>
        <taxon>Asterales</taxon>
        <taxon>Asteraceae</taxon>
        <taxon>Asteroideae</taxon>
        <taxon>Anthemideae</taxon>
        <taxon>Artemisiinae</taxon>
        <taxon>Artemisia</taxon>
    </lineage>
</organism>
<sequence>MACLHNAIHSEEDNINLVDYVDEDHSFDEDDLSRMERLVGIAIDLNQLQVNPFDLIERLITIFCKEFPRENRLNLTRKILVAATRGKSYNIAVAATLIVMDPHVGLQALRNKLNSVWVNHPFDLEDVYTCYTRMRELNPVREYMGVIRKHEEHLQILLQPHIDQLYFQLNIGEWADRRMLAIQQMINMKPTLQFDLETAYMAVHYLDHNLAGDVPIFGEYEFRLTTVVCLLEAIKLKETINDQVELVNGIKTLGNYNYESYQVTSFERFVLEKMGYRLLRSSPYEYIRCLMLCICKRVPEEQRVHLAKQILFASTQDLIILGHRPSIIALAAVLYVMDQNLTRESMGLIVNRAGGNYAFNQVRSGIHMLPANDGAPTHPCFTPTATRYSYRAATTAGTGSTRRATGYPLDISYQEYQQNSLRVVIFMID</sequence>
<feature type="domain" description="Cyclin N-terminal" evidence="3">
    <location>
        <begin position="176"/>
        <end position="278"/>
    </location>
</feature>
<protein>
    <submittedName>
        <fullName evidence="4">Cyclin-like protein</fullName>
    </submittedName>
</protein>
<dbReference type="CDD" id="cd20544">
    <property type="entry name" value="CYCLIN_AtCycD-like_rpt2"/>
    <property type="match status" value="1"/>
</dbReference>
<keyword evidence="2" id="KW-0131">Cell cycle</keyword>
<proteinExistence type="predicted"/>
<evidence type="ECO:0000259" key="3">
    <source>
        <dbReference type="Pfam" id="PF00134"/>
    </source>
</evidence>
<evidence type="ECO:0000256" key="1">
    <source>
        <dbReference type="ARBA" id="ARBA00022618"/>
    </source>
</evidence>
<evidence type="ECO:0000313" key="5">
    <source>
        <dbReference type="Proteomes" id="UP000245207"/>
    </source>
</evidence>
<dbReference type="InterPro" id="IPR039361">
    <property type="entry name" value="Cyclin"/>
</dbReference>
<keyword evidence="5" id="KW-1185">Reference proteome</keyword>
<dbReference type="Pfam" id="PF00134">
    <property type="entry name" value="Cyclin_N"/>
    <property type="match status" value="1"/>
</dbReference>
<keyword evidence="1" id="KW-0132">Cell division</keyword>
<dbReference type="PANTHER" id="PTHR10177">
    <property type="entry name" value="CYCLINS"/>
    <property type="match status" value="1"/>
</dbReference>
<dbReference type="SUPFAM" id="SSF47954">
    <property type="entry name" value="Cyclin-like"/>
    <property type="match status" value="1"/>
</dbReference>
<dbReference type="STRING" id="35608.A0A2U1MBR6"/>
<reference evidence="4 5" key="1">
    <citation type="journal article" date="2018" name="Mol. Plant">
        <title>The genome of Artemisia annua provides insight into the evolution of Asteraceae family and artemisinin biosynthesis.</title>
        <authorList>
            <person name="Shen Q."/>
            <person name="Zhang L."/>
            <person name="Liao Z."/>
            <person name="Wang S."/>
            <person name="Yan T."/>
            <person name="Shi P."/>
            <person name="Liu M."/>
            <person name="Fu X."/>
            <person name="Pan Q."/>
            <person name="Wang Y."/>
            <person name="Lv Z."/>
            <person name="Lu X."/>
            <person name="Zhang F."/>
            <person name="Jiang W."/>
            <person name="Ma Y."/>
            <person name="Chen M."/>
            <person name="Hao X."/>
            <person name="Li L."/>
            <person name="Tang Y."/>
            <person name="Lv G."/>
            <person name="Zhou Y."/>
            <person name="Sun X."/>
            <person name="Brodelius P.E."/>
            <person name="Rose J.K.C."/>
            <person name="Tang K."/>
        </authorList>
    </citation>
    <scope>NUCLEOTIDE SEQUENCE [LARGE SCALE GENOMIC DNA]</scope>
    <source>
        <strain evidence="5">cv. Huhao1</strain>
        <tissue evidence="4">Leaf</tissue>
    </source>
</reference>
<dbReference type="GO" id="GO:0051301">
    <property type="term" value="P:cell division"/>
    <property type="evidence" value="ECO:0007669"/>
    <property type="project" value="UniProtKB-KW"/>
</dbReference>
<evidence type="ECO:0000256" key="2">
    <source>
        <dbReference type="ARBA" id="ARBA00023306"/>
    </source>
</evidence>
<dbReference type="AlphaFoldDB" id="A0A2U1MBR6"/>
<dbReference type="Gene3D" id="1.10.472.10">
    <property type="entry name" value="Cyclin-like"/>
    <property type="match status" value="2"/>
</dbReference>
<accession>A0A2U1MBR6</accession>
<gene>
    <name evidence="4" type="ORF">CTI12_AA332540</name>
</gene>
<dbReference type="InterPro" id="IPR036915">
    <property type="entry name" value="Cyclin-like_sf"/>
</dbReference>
<dbReference type="InterPro" id="IPR006671">
    <property type="entry name" value="Cyclin_N"/>
</dbReference>
<dbReference type="Proteomes" id="UP000245207">
    <property type="component" value="Unassembled WGS sequence"/>
</dbReference>
<dbReference type="EMBL" id="PKPP01005823">
    <property type="protein sequence ID" value="PWA58693.1"/>
    <property type="molecule type" value="Genomic_DNA"/>
</dbReference>
<comment type="caution">
    <text evidence="4">The sequence shown here is derived from an EMBL/GenBank/DDBJ whole genome shotgun (WGS) entry which is preliminary data.</text>
</comment>